<reference evidence="2 4" key="1">
    <citation type="submission" date="2016-11" db="EMBL/GenBank/DDBJ databases">
        <authorList>
            <person name="Jaros S."/>
            <person name="Januszkiewicz K."/>
            <person name="Wedrychowicz H."/>
        </authorList>
    </citation>
    <scope>NUCLEOTIDE SEQUENCE [LARGE SCALE GENOMIC DNA]</scope>
</reference>
<gene>
    <name evidence="2" type="primary">BQ5605_C013g07300</name>
    <name evidence="3" type="synonym">BQ5605_C002g00997</name>
    <name evidence="3" type="ORF">BQ5605_C002G00997</name>
    <name evidence="2" type="ORF">BQ5605_C013G07300</name>
</gene>
<name>A0A2X0LV15_9BASI</name>
<dbReference type="EMBL" id="FQNC01000013">
    <property type="protein sequence ID" value="SGY15245.1"/>
    <property type="molecule type" value="Genomic_DNA"/>
</dbReference>
<dbReference type="AlphaFoldDB" id="A0A2X0LV15"/>
<dbReference type="Proteomes" id="UP000249464">
    <property type="component" value="Unassembled WGS sequence"/>
</dbReference>
<keyword evidence="4" id="KW-1185">Reference proteome</keyword>
<protein>
    <submittedName>
        <fullName evidence="3">BQ5605_C002g00997 protein</fullName>
    </submittedName>
    <submittedName>
        <fullName evidence="2">BQ5605_C013g07300 protein</fullName>
    </submittedName>
</protein>
<organism evidence="2 4">
    <name type="scientific">Microbotryum silenes-dioicae</name>
    <dbReference type="NCBI Taxonomy" id="796604"/>
    <lineage>
        <taxon>Eukaryota</taxon>
        <taxon>Fungi</taxon>
        <taxon>Dikarya</taxon>
        <taxon>Basidiomycota</taxon>
        <taxon>Pucciniomycotina</taxon>
        <taxon>Microbotryomycetes</taxon>
        <taxon>Microbotryales</taxon>
        <taxon>Microbotryaceae</taxon>
        <taxon>Microbotryum</taxon>
    </lineage>
</organism>
<evidence type="ECO:0000313" key="2">
    <source>
        <dbReference type="EMBL" id="SGY15245.1"/>
    </source>
</evidence>
<evidence type="ECO:0000313" key="3">
    <source>
        <dbReference type="EMBL" id="SGY28988.1"/>
    </source>
</evidence>
<evidence type="ECO:0000259" key="1">
    <source>
        <dbReference type="Pfam" id="PF20209"/>
    </source>
</evidence>
<evidence type="ECO:0000313" key="4">
    <source>
        <dbReference type="Proteomes" id="UP000249464"/>
    </source>
</evidence>
<proteinExistence type="predicted"/>
<dbReference type="EMBL" id="FQNC01000041">
    <property type="protein sequence ID" value="SGY28988.1"/>
    <property type="molecule type" value="Genomic_DNA"/>
</dbReference>
<sequence>MVSADVRECFSNASQLEHLVTARARTYKIVYKLTRFGYPKAQQELTRGNTLIFSQSTASFTDVYVLPMSVEELADSVCILFCGGSPNLAELDKCRPMIVKQSRIQKMFRWLIN</sequence>
<dbReference type="InterPro" id="IPR046700">
    <property type="entry name" value="DUF6570"/>
</dbReference>
<accession>A0A2X0LV15</accession>
<dbReference type="Pfam" id="PF20209">
    <property type="entry name" value="DUF6570"/>
    <property type="match status" value="1"/>
</dbReference>
<feature type="domain" description="DUF6570" evidence="1">
    <location>
        <begin position="5"/>
        <end position="112"/>
    </location>
</feature>